<dbReference type="PANTHER" id="PTHR10438">
    <property type="entry name" value="THIOREDOXIN"/>
    <property type="match status" value="1"/>
</dbReference>
<evidence type="ECO:0000313" key="2">
    <source>
        <dbReference type="EMBL" id="MED6146358.1"/>
    </source>
</evidence>
<sequence>MAEGQVIPVKSLQQWKDQLKLGTDSKKLVAVDFTATWCGPCRFIGPVFADIAKKTPNSIFLKVDVDEMRDIAEEWRVEAMPTFIFFKDGKAVDKVVGAKKEELEHAIAKHSASSSS</sequence>
<comment type="caution">
    <text evidence="2">The sequence shown here is derived from an EMBL/GenBank/DDBJ whole genome shotgun (WGS) entry which is preliminary data.</text>
</comment>
<dbReference type="PROSITE" id="PS51352">
    <property type="entry name" value="THIOREDOXIN_2"/>
    <property type="match status" value="1"/>
</dbReference>
<reference evidence="2 3" key="1">
    <citation type="journal article" date="2023" name="Plants (Basel)">
        <title>Bridging the Gap: Combining Genomics and Transcriptomics Approaches to Understand Stylosanthes scabra, an Orphan Legume from the Brazilian Caatinga.</title>
        <authorList>
            <person name="Ferreira-Neto J.R.C."/>
            <person name="da Silva M.D."/>
            <person name="Binneck E."/>
            <person name="de Melo N.F."/>
            <person name="da Silva R.H."/>
            <person name="de Melo A.L.T.M."/>
            <person name="Pandolfi V."/>
            <person name="Bustamante F.O."/>
            <person name="Brasileiro-Vidal A.C."/>
            <person name="Benko-Iseppon A.M."/>
        </authorList>
    </citation>
    <scope>NUCLEOTIDE SEQUENCE [LARGE SCALE GENOMIC DNA]</scope>
    <source>
        <tissue evidence="2">Leaves</tissue>
    </source>
</reference>
<dbReference type="InterPro" id="IPR036249">
    <property type="entry name" value="Thioredoxin-like_sf"/>
</dbReference>
<feature type="domain" description="Thioredoxin" evidence="1">
    <location>
        <begin position="1"/>
        <end position="112"/>
    </location>
</feature>
<proteinExistence type="predicted"/>
<evidence type="ECO:0000259" key="1">
    <source>
        <dbReference type="PROSITE" id="PS51352"/>
    </source>
</evidence>
<dbReference type="InterPro" id="IPR050620">
    <property type="entry name" value="Thioredoxin_H-type-like"/>
</dbReference>
<gene>
    <name evidence="2" type="primary">SB09</name>
    <name evidence="2" type="ORF">PIB30_033767</name>
</gene>
<dbReference type="Proteomes" id="UP001341840">
    <property type="component" value="Unassembled WGS sequence"/>
</dbReference>
<organism evidence="2 3">
    <name type="scientific">Stylosanthes scabra</name>
    <dbReference type="NCBI Taxonomy" id="79078"/>
    <lineage>
        <taxon>Eukaryota</taxon>
        <taxon>Viridiplantae</taxon>
        <taxon>Streptophyta</taxon>
        <taxon>Embryophyta</taxon>
        <taxon>Tracheophyta</taxon>
        <taxon>Spermatophyta</taxon>
        <taxon>Magnoliopsida</taxon>
        <taxon>eudicotyledons</taxon>
        <taxon>Gunneridae</taxon>
        <taxon>Pentapetalae</taxon>
        <taxon>rosids</taxon>
        <taxon>fabids</taxon>
        <taxon>Fabales</taxon>
        <taxon>Fabaceae</taxon>
        <taxon>Papilionoideae</taxon>
        <taxon>50 kb inversion clade</taxon>
        <taxon>dalbergioids sensu lato</taxon>
        <taxon>Dalbergieae</taxon>
        <taxon>Pterocarpus clade</taxon>
        <taxon>Stylosanthes</taxon>
    </lineage>
</organism>
<accession>A0ABU6TEQ9</accession>
<evidence type="ECO:0000313" key="3">
    <source>
        <dbReference type="Proteomes" id="UP001341840"/>
    </source>
</evidence>
<dbReference type="PRINTS" id="PR00421">
    <property type="entry name" value="THIOREDOXIN"/>
</dbReference>
<protein>
    <submittedName>
        <fullName evidence="2">Thioredoxin H-type</fullName>
    </submittedName>
</protein>
<dbReference type="Pfam" id="PF00085">
    <property type="entry name" value="Thioredoxin"/>
    <property type="match status" value="1"/>
</dbReference>
<name>A0ABU6TEQ9_9FABA</name>
<keyword evidence="3" id="KW-1185">Reference proteome</keyword>
<dbReference type="CDD" id="cd02947">
    <property type="entry name" value="TRX_family"/>
    <property type="match status" value="1"/>
</dbReference>
<dbReference type="PANTHER" id="PTHR10438:SF425">
    <property type="entry name" value="THIOREDOXIN H1"/>
    <property type="match status" value="1"/>
</dbReference>
<dbReference type="SUPFAM" id="SSF52833">
    <property type="entry name" value="Thioredoxin-like"/>
    <property type="match status" value="1"/>
</dbReference>
<dbReference type="Gene3D" id="3.40.30.10">
    <property type="entry name" value="Glutaredoxin"/>
    <property type="match status" value="1"/>
</dbReference>
<dbReference type="EMBL" id="JASCZI010090775">
    <property type="protein sequence ID" value="MED6146358.1"/>
    <property type="molecule type" value="Genomic_DNA"/>
</dbReference>
<dbReference type="InterPro" id="IPR013766">
    <property type="entry name" value="Thioredoxin_domain"/>
</dbReference>